<evidence type="ECO:0000313" key="1">
    <source>
        <dbReference type="EMBL" id="ATW62856.1"/>
    </source>
</evidence>
<dbReference type="Proteomes" id="UP000274731">
    <property type="component" value="Segment"/>
</dbReference>
<dbReference type="EMBL" id="MG450654">
    <property type="protein sequence ID" value="ATW62856.1"/>
    <property type="molecule type" value="Genomic_DNA"/>
</dbReference>
<protein>
    <submittedName>
        <fullName evidence="1">Uncharacterized protein</fullName>
    </submittedName>
</protein>
<proteinExistence type="predicted"/>
<sequence length="171" mass="17689">MAILPVYEKQYIRFAETFHAPTDKETPGANEVAIGAFRVVAQAAYQGAKYACTPGDLDSPGNKTTAMEILGVNQYAVRDAATAPQDNRAISVATSGLLLVEVSPDVGSNSSADTIPVGSALVVDALGRASTADLGATGLVSYILVTKGGTTPIVREHLKTGGSEFVLVSFD</sequence>
<name>A0A3G1L3V6_9CAUD</name>
<keyword evidence="2" id="KW-1185">Reference proteome</keyword>
<gene>
    <name evidence="1" type="ORF">SCBWM1_gp172</name>
</gene>
<evidence type="ECO:0000313" key="2">
    <source>
        <dbReference type="Proteomes" id="UP000274731"/>
    </source>
</evidence>
<accession>A0A3G1L3V6</accession>
<reference evidence="1 2" key="1">
    <citation type="journal article" date="2018" name="Environ. Microbiol.">
        <title>Novel phage-host interactions and evolution as revealed by a cyanomyovirus isolated from an estuarine environment.</title>
        <authorList>
            <person name="Xu Y."/>
            <person name="Zhang R."/>
            <person name="Wang N."/>
            <person name="Cai L."/>
            <person name="Tong Y."/>
            <person name="Sun Q."/>
            <person name="Chen F."/>
            <person name="Jiao N."/>
        </authorList>
    </citation>
    <scope>NUCLEOTIDE SEQUENCE [LARGE SCALE GENOMIC DNA]</scope>
</reference>
<organism evidence="1 2">
    <name type="scientific">Synechococcus phage S-CBWM1</name>
    <dbReference type="NCBI Taxonomy" id="2053653"/>
    <lineage>
        <taxon>Viruses</taxon>
        <taxon>Duplodnaviria</taxon>
        <taxon>Heunggongvirae</taxon>
        <taxon>Uroviricota</taxon>
        <taxon>Caudoviricetes</taxon>
        <taxon>Aokuangvirus</taxon>
        <taxon>Aokuangvirus SCBWM1</taxon>
    </lineage>
</organism>